<dbReference type="Proteomes" id="UP000694551">
    <property type="component" value="Unplaced"/>
</dbReference>
<evidence type="ECO:0000259" key="5">
    <source>
        <dbReference type="PROSITE" id="PS50106"/>
    </source>
</evidence>
<feature type="compositionally biased region" description="Polar residues" evidence="4">
    <location>
        <begin position="1"/>
        <end position="14"/>
    </location>
</feature>
<protein>
    <submittedName>
        <fullName evidence="6">Glutamate receptor interacting protein 1</fullName>
    </submittedName>
</protein>
<keyword evidence="7" id="KW-1185">Reference proteome</keyword>
<reference evidence="6" key="2">
    <citation type="submission" date="2025-09" db="UniProtKB">
        <authorList>
            <consortium name="Ensembl"/>
        </authorList>
    </citation>
    <scope>IDENTIFICATION</scope>
</reference>
<dbReference type="CDD" id="cd06685">
    <property type="entry name" value="PDZ7_GRIP1-2-like"/>
    <property type="match status" value="1"/>
</dbReference>
<dbReference type="FunFam" id="2.30.42.10:FF:000021">
    <property type="entry name" value="Glutamate receptor interacting protein 1"/>
    <property type="match status" value="1"/>
</dbReference>
<dbReference type="PANTHER" id="PTHR46227">
    <property type="entry name" value="GLUTAMATE RECEPTOR-INTERACTING PROTEIN GRIP"/>
    <property type="match status" value="1"/>
</dbReference>
<dbReference type="Ensembl" id="ENSSOCT00000009651.1">
    <property type="protein sequence ID" value="ENSSOCP00000009409.1"/>
    <property type="gene ID" value="ENSSOCG00000007115.1"/>
</dbReference>
<keyword evidence="2" id="KW-0963">Cytoplasm</keyword>
<dbReference type="AlphaFoldDB" id="A0A8D0KTX8"/>
<keyword evidence="3" id="KW-0677">Repeat</keyword>
<evidence type="ECO:0000256" key="2">
    <source>
        <dbReference type="ARBA" id="ARBA00022490"/>
    </source>
</evidence>
<feature type="domain" description="PDZ" evidence="5">
    <location>
        <begin position="557"/>
        <end position="642"/>
    </location>
</feature>
<dbReference type="FunFam" id="2.30.42.10:FF:000034">
    <property type="entry name" value="Glutamate receptor interacting protein 1"/>
    <property type="match status" value="1"/>
</dbReference>
<feature type="domain" description="PDZ" evidence="5">
    <location>
        <begin position="38"/>
        <end position="121"/>
    </location>
</feature>
<feature type="domain" description="PDZ" evidence="5">
    <location>
        <begin position="237"/>
        <end position="321"/>
    </location>
</feature>
<dbReference type="SUPFAM" id="SSF50156">
    <property type="entry name" value="PDZ domain-like"/>
    <property type="match status" value="7"/>
</dbReference>
<feature type="compositionally biased region" description="Polar residues" evidence="4">
    <location>
        <begin position="905"/>
        <end position="926"/>
    </location>
</feature>
<dbReference type="PROSITE" id="PS50106">
    <property type="entry name" value="PDZ"/>
    <property type="match status" value="7"/>
</dbReference>
<evidence type="ECO:0000256" key="3">
    <source>
        <dbReference type="ARBA" id="ARBA00022737"/>
    </source>
</evidence>
<sequence>IFNNESPYTKSANQAKAPDGALSVRRQSIPEEFKGSTIVELMKKEGTTLGLTVSGGIDKDGKPRVSNLRQGGIAARSDQLDVGDYIKSVNGINLTKFRHDEIISLLKNVGERVVLEVEYELPPVSVQGSGLIFRTVEVTLHKEGNTFGFVIRGGAHDDRNKSRPVVITCVRPGGPADREGTIKPGDRLLSVDGIRLLGTTHAEAMSILKQCGQEATLLVEYDVSVMDSVATASGPLLVEVAKTPGAALGVALTTSMCCNKQVIVIDKIKSASIADRCGALHVGDHILSIDGTSMEYCTLAEATQFLANAADNVKLEILPHHQTRLALKGPEHVKVQRSNRQLTWDSCANSHSSLLTYHHYNTYHPDHCRMPALKFQKAPPQKSLSLVSSSFSPTSMSAYSLSSLNMGTLPRSLYSTSPRGTMMRRRMKKKDFKSSLSLASSTVGLAGQVVHTETTEVVLTADPVVGFGIQLQGSVFATETLSSPPLISYIESDSPAERCGVLQIGDRIVAINGIPTEDSTFDEANQLLRDSSLTSKVTLEIEFDVAESVIPSSGTFHVKLPKKHNVELGITISSPSSRKPGDPLVISDIKKGSVAHRTGTLELGDKLLAIDNIRLDNCSMEDAVQILQHCEDLVKLKIRKDEDNSDEQESSGAIIYTVELKRYGGPLGITISGTEEPFDPIIISSLTKGGLAERTGAIHIGDRILAINSSSLKGKPLSEAIHLLQMAGETINKHLGHPWKYIVELSDAEDETSAAQKSGKLSDIYSTTVPSVDSAVESWDGSGIDTSFGNQGHGYQASGYNFNAYEWRSPKQTSLSPPSKPRNHPFHDTGLSDDEWDRPTASSFAGTHDNTEADQEENFWSQALEDLETCGQSGILRELEDKADRRLCLRNMTLLATIMSGSTMSLNHENTQPRNQLGRQASFQERSTVRPHYSQATRSNTLPSDVGRKSMVLRKFKQEMKEIMSPTPVELHKVTLYKDSDGEDFGFSVSDGLLEKGVYVKNIRPAGPGDLGGLKPYDRLLQVNHVRTRDFDCCLVVPLIAESGNKLELVISRNPLASQKGSSEQQTSVSGEWSDQNNAFLQQSGHTNVNTETRDPTNTL</sequence>
<feature type="region of interest" description="Disordered" evidence="4">
    <location>
        <begin position="1081"/>
        <end position="1100"/>
    </location>
</feature>
<dbReference type="GO" id="GO:0098887">
    <property type="term" value="P:neurotransmitter receptor transport, endosome to postsynaptic membrane"/>
    <property type="evidence" value="ECO:0007669"/>
    <property type="project" value="TreeGrafter"/>
</dbReference>
<feature type="domain" description="PDZ" evidence="5">
    <location>
        <begin position="657"/>
        <end position="731"/>
    </location>
</feature>
<evidence type="ECO:0000313" key="6">
    <source>
        <dbReference type="Ensembl" id="ENSSOCP00000009409.1"/>
    </source>
</evidence>
<feature type="domain" description="PDZ" evidence="5">
    <location>
        <begin position="973"/>
        <end position="1055"/>
    </location>
</feature>
<feature type="region of interest" description="Disordered" evidence="4">
    <location>
        <begin position="1"/>
        <end position="22"/>
    </location>
</feature>
<dbReference type="CDD" id="cd06681">
    <property type="entry name" value="PDZ2_GRIP1-2-like"/>
    <property type="match status" value="1"/>
</dbReference>
<dbReference type="InterPro" id="IPR001478">
    <property type="entry name" value="PDZ"/>
</dbReference>
<accession>A0A8D0KTX8</accession>
<dbReference type="CDD" id="cd06683">
    <property type="entry name" value="PDZ6_GRIP1-2-like"/>
    <property type="match status" value="1"/>
</dbReference>
<dbReference type="PANTHER" id="PTHR46227:SF3">
    <property type="entry name" value="GLUTAMATE RECEPTOR-INTERACTING PROTEIN 1"/>
    <property type="match status" value="1"/>
</dbReference>
<dbReference type="SMART" id="SM00228">
    <property type="entry name" value="PDZ"/>
    <property type="match status" value="7"/>
</dbReference>
<feature type="compositionally biased region" description="Polar residues" evidence="4">
    <location>
        <begin position="934"/>
        <end position="943"/>
    </location>
</feature>
<dbReference type="CDD" id="cd06687">
    <property type="entry name" value="PDZ1_GRIP1-2-like"/>
    <property type="match status" value="1"/>
</dbReference>
<feature type="domain" description="PDZ" evidence="5">
    <location>
        <begin position="456"/>
        <end position="531"/>
    </location>
</feature>
<dbReference type="CDD" id="cd06682">
    <property type="entry name" value="PDZ5_GRIP1-2-like"/>
    <property type="match status" value="1"/>
</dbReference>
<name>A0A8D0KTX8_STROC</name>
<feature type="region of interest" description="Disordered" evidence="4">
    <location>
        <begin position="809"/>
        <end position="852"/>
    </location>
</feature>
<comment type="subcellular location">
    <subcellularLocation>
        <location evidence="1">Cytoplasm</location>
    </subcellularLocation>
</comment>
<dbReference type="CDD" id="cd06684">
    <property type="entry name" value="PDZ3_GRIP1-2-like"/>
    <property type="match status" value="1"/>
</dbReference>
<evidence type="ECO:0000256" key="1">
    <source>
        <dbReference type="ARBA" id="ARBA00004496"/>
    </source>
</evidence>
<evidence type="ECO:0000256" key="4">
    <source>
        <dbReference type="SAM" id="MobiDB-lite"/>
    </source>
</evidence>
<organism evidence="6 7">
    <name type="scientific">Strix occidentalis caurina</name>
    <name type="common">northern spotted owl</name>
    <dbReference type="NCBI Taxonomy" id="311401"/>
    <lineage>
        <taxon>Eukaryota</taxon>
        <taxon>Metazoa</taxon>
        <taxon>Chordata</taxon>
        <taxon>Craniata</taxon>
        <taxon>Vertebrata</taxon>
        <taxon>Euteleostomi</taxon>
        <taxon>Archelosauria</taxon>
        <taxon>Archosauria</taxon>
        <taxon>Dinosauria</taxon>
        <taxon>Saurischia</taxon>
        <taxon>Theropoda</taxon>
        <taxon>Coelurosauria</taxon>
        <taxon>Aves</taxon>
        <taxon>Neognathae</taxon>
        <taxon>Neoaves</taxon>
        <taxon>Telluraves</taxon>
        <taxon>Strigiformes</taxon>
        <taxon>Strigidae</taxon>
        <taxon>Strix</taxon>
    </lineage>
</organism>
<dbReference type="FunFam" id="2.30.42.10:FF:000035">
    <property type="entry name" value="Glutamate receptor interacting protein 1"/>
    <property type="match status" value="1"/>
</dbReference>
<dbReference type="FunFam" id="2.30.42.10:FF:000023">
    <property type="entry name" value="Glutamate receptor interacting protein 1"/>
    <property type="match status" value="1"/>
</dbReference>
<dbReference type="FunFam" id="2.30.42.10:FF:000022">
    <property type="entry name" value="Glutamate receptor interacting protein 1"/>
    <property type="match status" value="1"/>
</dbReference>
<feature type="region of interest" description="Disordered" evidence="4">
    <location>
        <begin position="905"/>
        <end position="944"/>
    </location>
</feature>
<dbReference type="FunFam" id="2.30.42.10:FF:000031">
    <property type="entry name" value="Glutamate receptor interacting protein 1"/>
    <property type="match status" value="1"/>
</dbReference>
<dbReference type="GO" id="GO:0005737">
    <property type="term" value="C:cytoplasm"/>
    <property type="evidence" value="ECO:0007669"/>
    <property type="project" value="UniProtKB-SubCell"/>
</dbReference>
<evidence type="ECO:0000313" key="7">
    <source>
        <dbReference type="Proteomes" id="UP000694551"/>
    </source>
</evidence>
<dbReference type="CDD" id="cd06686">
    <property type="entry name" value="PDZ4_GRIP1-2-like"/>
    <property type="match status" value="1"/>
</dbReference>
<dbReference type="Pfam" id="PF17820">
    <property type="entry name" value="PDZ_6"/>
    <property type="match status" value="1"/>
</dbReference>
<dbReference type="Gene3D" id="2.30.42.10">
    <property type="match status" value="7"/>
</dbReference>
<dbReference type="FunFam" id="2.30.42.10:FF:000025">
    <property type="entry name" value="Glutamate receptor interacting protein 1"/>
    <property type="match status" value="1"/>
</dbReference>
<dbReference type="Pfam" id="PF00595">
    <property type="entry name" value="PDZ"/>
    <property type="match status" value="6"/>
</dbReference>
<proteinExistence type="predicted"/>
<reference evidence="6" key="1">
    <citation type="submission" date="2025-08" db="UniProtKB">
        <authorList>
            <consortium name="Ensembl"/>
        </authorList>
    </citation>
    <scope>IDENTIFICATION</scope>
</reference>
<dbReference type="InterPro" id="IPR043545">
    <property type="entry name" value="GRIP1/2"/>
</dbReference>
<dbReference type="InterPro" id="IPR036034">
    <property type="entry name" value="PDZ_sf"/>
</dbReference>
<feature type="domain" description="PDZ" evidence="5">
    <location>
        <begin position="135"/>
        <end position="223"/>
    </location>
</feature>
<dbReference type="InterPro" id="IPR041489">
    <property type="entry name" value="PDZ_6"/>
</dbReference>